<organism evidence="2 3">
    <name type="scientific">Nepenthes gracilis</name>
    <name type="common">Slender pitcher plant</name>
    <dbReference type="NCBI Taxonomy" id="150966"/>
    <lineage>
        <taxon>Eukaryota</taxon>
        <taxon>Viridiplantae</taxon>
        <taxon>Streptophyta</taxon>
        <taxon>Embryophyta</taxon>
        <taxon>Tracheophyta</taxon>
        <taxon>Spermatophyta</taxon>
        <taxon>Magnoliopsida</taxon>
        <taxon>eudicotyledons</taxon>
        <taxon>Gunneridae</taxon>
        <taxon>Pentapetalae</taxon>
        <taxon>Caryophyllales</taxon>
        <taxon>Nepenthaceae</taxon>
        <taxon>Nepenthes</taxon>
    </lineage>
</organism>
<dbReference type="EMBL" id="BSYO01000008">
    <property type="protein sequence ID" value="GMH08138.1"/>
    <property type="molecule type" value="Genomic_DNA"/>
</dbReference>
<dbReference type="AlphaFoldDB" id="A0AAD3SBJ3"/>
<evidence type="ECO:0000313" key="3">
    <source>
        <dbReference type="Proteomes" id="UP001279734"/>
    </source>
</evidence>
<sequence>MINVAKDSYITLPRTAAVSIQLEFPEREMGGSSTSDCDGGDISPRKKHRRSEPSRRIYESGMVKGCDFVVSRKILSSIQPDSAQEVSRYPGFFLPSIVADPPLVCREYELTHNLIVYVFGLK</sequence>
<reference evidence="2" key="1">
    <citation type="submission" date="2023-05" db="EMBL/GenBank/DDBJ databases">
        <title>Nepenthes gracilis genome sequencing.</title>
        <authorList>
            <person name="Fukushima K."/>
        </authorList>
    </citation>
    <scope>NUCLEOTIDE SEQUENCE</scope>
    <source>
        <strain evidence="2">SING2019-196</strain>
    </source>
</reference>
<proteinExistence type="predicted"/>
<protein>
    <submittedName>
        <fullName evidence="2">Uncharacterized protein</fullName>
    </submittedName>
</protein>
<keyword evidence="3" id="KW-1185">Reference proteome</keyword>
<dbReference type="Proteomes" id="UP001279734">
    <property type="component" value="Unassembled WGS sequence"/>
</dbReference>
<feature type="compositionally biased region" description="Low complexity" evidence="1">
    <location>
        <begin position="30"/>
        <end position="42"/>
    </location>
</feature>
<comment type="caution">
    <text evidence="2">The sequence shown here is derived from an EMBL/GenBank/DDBJ whole genome shotgun (WGS) entry which is preliminary data.</text>
</comment>
<accession>A0AAD3SBJ3</accession>
<evidence type="ECO:0000313" key="2">
    <source>
        <dbReference type="EMBL" id="GMH08138.1"/>
    </source>
</evidence>
<feature type="region of interest" description="Disordered" evidence="1">
    <location>
        <begin position="27"/>
        <end position="55"/>
    </location>
</feature>
<gene>
    <name evidence="2" type="ORF">Nepgr_009978</name>
</gene>
<name>A0AAD3SBJ3_NEPGR</name>
<evidence type="ECO:0000256" key="1">
    <source>
        <dbReference type="SAM" id="MobiDB-lite"/>
    </source>
</evidence>